<evidence type="ECO:0000313" key="14">
    <source>
        <dbReference type="Proteomes" id="UP000054988"/>
    </source>
</evidence>
<keyword evidence="7" id="KW-0325">Glycoprotein</keyword>
<dbReference type="InterPro" id="IPR036962">
    <property type="entry name" value="Glyco_hydro_3_N_sf"/>
</dbReference>
<dbReference type="InterPro" id="IPR050288">
    <property type="entry name" value="Cellulose_deg_GH3"/>
</dbReference>
<dbReference type="GO" id="GO:0030245">
    <property type="term" value="P:cellulose catabolic process"/>
    <property type="evidence" value="ECO:0007669"/>
    <property type="project" value="UniProtKB-KW"/>
</dbReference>
<evidence type="ECO:0000313" key="13">
    <source>
        <dbReference type="EMBL" id="KTB36853.1"/>
    </source>
</evidence>
<sequence>MPIRLSSWLILFVCLYSPATYGFTTRSWDESYALANQTVALMTLDEKIEMVTGVGIFSSRCVGNIKPPSRSFSVAGTNVAIPPICFSDGPAGMRLVKQVTGFPSGINVASTFSKRLMRARGVAIGEEFRAKGMLVWPKFGSHVFLGPAMDIMRNPKMGRGWESFGPDSYLTGEAAYETIIGVQSTGVQACAKHLIANNQEHWRYGLSADVDDRALRELYWWPFMRSIDAEVSSVMCAYNRFNQTSSCQNAGLLGPDGILRKDGFKGYVVSDWGATHDDAAVNANHGLDMEQPGDWIVIGGGVFGNNLKSAVNKGDVPLSRLNGMVTRILVPWFRLGQDQGFPETNFDTQKADGSGTLNQNVNVRSDAHTALTREIGAASAVLLKNSRTTDTGTPTGTTTRGLPLAKSKLKSIAVIGQDARQLNQNCPGGLNQCNDGTMVIGWGSGSNSLDFVVPPIDAIKSYIGGSAIITESLSNDLKAGPKAAAGKDAAIVFVNAMSGELGFYSIVEGNMGDRNDLALWWKGGSLVEAVAAVNNNTIVVVHSVGPYKLWLLANANIVCRAPGEQTGPAAVDVLFGDVNPSGRLPFSIADTEDSYGTKIVTGIDGFPTIPYTEKLLIDYRYMDDKGITPRFEFGYGLSYTTFEYSDLSVSSSLISFTVKNTGVFDGTEIPQLYLTFPDGAGEPKKVLRGFEEVKLASGASQKVEMRLSEKEISVWDTPSQSWKRPAGTYTVHVGASIKDIRLTGTF</sequence>
<name>A0A0W0FKR7_MONRR</name>
<dbReference type="SMART" id="SM01217">
    <property type="entry name" value="Fn3_like"/>
    <property type="match status" value="1"/>
</dbReference>
<proteinExistence type="inferred from homology"/>
<dbReference type="Gene3D" id="2.60.40.10">
    <property type="entry name" value="Immunoglobulins"/>
    <property type="match status" value="1"/>
</dbReference>
<dbReference type="AlphaFoldDB" id="A0A0W0FKR7"/>
<dbReference type="InterPro" id="IPR013783">
    <property type="entry name" value="Ig-like_fold"/>
</dbReference>
<evidence type="ECO:0000256" key="5">
    <source>
        <dbReference type="ARBA" id="ARBA00022801"/>
    </source>
</evidence>
<evidence type="ECO:0000256" key="10">
    <source>
        <dbReference type="ARBA" id="ARBA00023326"/>
    </source>
</evidence>
<dbReference type="InterPro" id="IPR002772">
    <property type="entry name" value="Glyco_hydro_3_C"/>
</dbReference>
<accession>A0A0W0FKR7</accession>
<dbReference type="Gene3D" id="3.40.50.1700">
    <property type="entry name" value="Glycoside hydrolase family 3 C-terminal domain"/>
    <property type="match status" value="1"/>
</dbReference>
<keyword evidence="11" id="KW-0732">Signal</keyword>
<keyword evidence="6" id="KW-0136">Cellulose degradation</keyword>
<evidence type="ECO:0000256" key="2">
    <source>
        <dbReference type="ARBA" id="ARBA00004987"/>
    </source>
</evidence>
<keyword evidence="9" id="KW-0326">Glycosidase</keyword>
<dbReference type="Pfam" id="PF00933">
    <property type="entry name" value="Glyco_hydro_3"/>
    <property type="match status" value="1"/>
</dbReference>
<comment type="similarity">
    <text evidence="3">Belongs to the glycosyl hydrolase 3 family.</text>
</comment>
<dbReference type="SUPFAM" id="SSF52279">
    <property type="entry name" value="Beta-D-glucan exohydrolase, C-terminal domain"/>
    <property type="match status" value="1"/>
</dbReference>
<dbReference type="Pfam" id="PF01915">
    <property type="entry name" value="Glyco_hydro_3_C"/>
    <property type="match status" value="1"/>
</dbReference>
<dbReference type="PANTHER" id="PTHR42715">
    <property type="entry name" value="BETA-GLUCOSIDASE"/>
    <property type="match status" value="1"/>
</dbReference>
<dbReference type="PRINTS" id="PR00133">
    <property type="entry name" value="GLHYDRLASE3"/>
</dbReference>
<evidence type="ECO:0000256" key="11">
    <source>
        <dbReference type="SAM" id="SignalP"/>
    </source>
</evidence>
<evidence type="ECO:0000256" key="4">
    <source>
        <dbReference type="ARBA" id="ARBA00012744"/>
    </source>
</evidence>
<keyword evidence="8" id="KW-0119">Carbohydrate metabolism</keyword>
<dbReference type="GO" id="GO:0008422">
    <property type="term" value="F:beta-glucosidase activity"/>
    <property type="evidence" value="ECO:0007669"/>
    <property type="project" value="UniProtKB-EC"/>
</dbReference>
<evidence type="ECO:0000256" key="8">
    <source>
        <dbReference type="ARBA" id="ARBA00023277"/>
    </source>
</evidence>
<comment type="caution">
    <text evidence="13">The sequence shown here is derived from an EMBL/GenBank/DDBJ whole genome shotgun (WGS) entry which is preliminary data.</text>
</comment>
<dbReference type="InterPro" id="IPR036881">
    <property type="entry name" value="Glyco_hydro_3_C_sf"/>
</dbReference>
<dbReference type="InterPro" id="IPR001764">
    <property type="entry name" value="Glyco_hydro_3_N"/>
</dbReference>
<evidence type="ECO:0000256" key="1">
    <source>
        <dbReference type="ARBA" id="ARBA00000448"/>
    </source>
</evidence>
<evidence type="ECO:0000256" key="9">
    <source>
        <dbReference type="ARBA" id="ARBA00023295"/>
    </source>
</evidence>
<dbReference type="InterPro" id="IPR017853">
    <property type="entry name" value="GH"/>
</dbReference>
<dbReference type="Gene3D" id="3.20.20.300">
    <property type="entry name" value="Glycoside hydrolase, family 3, N-terminal domain"/>
    <property type="match status" value="1"/>
</dbReference>
<feature type="signal peptide" evidence="11">
    <location>
        <begin position="1"/>
        <end position="22"/>
    </location>
</feature>
<evidence type="ECO:0000256" key="6">
    <source>
        <dbReference type="ARBA" id="ARBA00023001"/>
    </source>
</evidence>
<keyword evidence="10" id="KW-0624">Polysaccharide degradation</keyword>
<dbReference type="SUPFAM" id="SSF51445">
    <property type="entry name" value="(Trans)glycosidases"/>
    <property type="match status" value="1"/>
</dbReference>
<dbReference type="Pfam" id="PF14310">
    <property type="entry name" value="Fn3-like"/>
    <property type="match status" value="1"/>
</dbReference>
<dbReference type="EC" id="3.2.1.21" evidence="4"/>
<keyword evidence="5" id="KW-0378">Hydrolase</keyword>
<dbReference type="FunFam" id="3.20.20.300:FF:000002">
    <property type="entry name" value="Probable beta-glucosidase"/>
    <property type="match status" value="1"/>
</dbReference>
<protein>
    <recommendedName>
        <fullName evidence="4">beta-glucosidase</fullName>
        <ecNumber evidence="4">3.2.1.21</ecNumber>
    </recommendedName>
</protein>
<feature type="domain" description="Fibronectin type III-like" evidence="12">
    <location>
        <begin position="668"/>
        <end position="737"/>
    </location>
</feature>
<dbReference type="Proteomes" id="UP000054988">
    <property type="component" value="Unassembled WGS sequence"/>
</dbReference>
<evidence type="ECO:0000256" key="7">
    <source>
        <dbReference type="ARBA" id="ARBA00023180"/>
    </source>
</evidence>
<comment type="catalytic activity">
    <reaction evidence="1">
        <text>Hydrolysis of terminal, non-reducing beta-D-glucosyl residues with release of beta-D-glucose.</text>
        <dbReference type="EC" id="3.2.1.21"/>
    </reaction>
</comment>
<dbReference type="EMBL" id="LATX01001880">
    <property type="protein sequence ID" value="KTB36853.1"/>
    <property type="molecule type" value="Genomic_DNA"/>
</dbReference>
<dbReference type="PANTHER" id="PTHR42715:SF2">
    <property type="entry name" value="BETA-GLUCOSIDASE F-RELATED"/>
    <property type="match status" value="1"/>
</dbReference>
<reference evidence="13 14" key="1">
    <citation type="submission" date="2015-12" db="EMBL/GenBank/DDBJ databases">
        <title>Draft genome sequence of Moniliophthora roreri, the causal agent of frosty pod rot of cacao.</title>
        <authorList>
            <person name="Aime M.C."/>
            <person name="Diaz-Valderrama J.R."/>
            <person name="Kijpornyongpan T."/>
            <person name="Phillips-Mora W."/>
        </authorList>
    </citation>
    <scope>NUCLEOTIDE SEQUENCE [LARGE SCALE GENOMIC DNA]</scope>
    <source>
        <strain evidence="13 14">MCA 2952</strain>
    </source>
</reference>
<organism evidence="13 14">
    <name type="scientific">Moniliophthora roreri</name>
    <name type="common">Frosty pod rot fungus</name>
    <name type="synonym">Monilia roreri</name>
    <dbReference type="NCBI Taxonomy" id="221103"/>
    <lineage>
        <taxon>Eukaryota</taxon>
        <taxon>Fungi</taxon>
        <taxon>Dikarya</taxon>
        <taxon>Basidiomycota</taxon>
        <taxon>Agaricomycotina</taxon>
        <taxon>Agaricomycetes</taxon>
        <taxon>Agaricomycetidae</taxon>
        <taxon>Agaricales</taxon>
        <taxon>Marasmiineae</taxon>
        <taxon>Marasmiaceae</taxon>
        <taxon>Moniliophthora</taxon>
    </lineage>
</organism>
<feature type="chain" id="PRO_5006901884" description="beta-glucosidase" evidence="11">
    <location>
        <begin position="23"/>
        <end position="746"/>
    </location>
</feature>
<gene>
    <name evidence="13" type="ORF">WG66_10590</name>
</gene>
<evidence type="ECO:0000256" key="3">
    <source>
        <dbReference type="ARBA" id="ARBA00005336"/>
    </source>
</evidence>
<dbReference type="InterPro" id="IPR026891">
    <property type="entry name" value="Fn3-like"/>
</dbReference>
<comment type="pathway">
    <text evidence="2">Glycan metabolism; cellulose degradation.</text>
</comment>
<evidence type="ECO:0000259" key="12">
    <source>
        <dbReference type="SMART" id="SM01217"/>
    </source>
</evidence>
<dbReference type="eggNOG" id="ENOG502QR4D">
    <property type="taxonomic scope" value="Eukaryota"/>
</dbReference>